<dbReference type="GO" id="GO:0000811">
    <property type="term" value="C:GINS complex"/>
    <property type="evidence" value="ECO:0007669"/>
    <property type="project" value="TreeGrafter"/>
</dbReference>
<organism evidence="1 2">
    <name type="scientific">Entomortierella chlamydospora</name>
    <dbReference type="NCBI Taxonomy" id="101097"/>
    <lineage>
        <taxon>Eukaryota</taxon>
        <taxon>Fungi</taxon>
        <taxon>Fungi incertae sedis</taxon>
        <taxon>Mucoromycota</taxon>
        <taxon>Mortierellomycotina</taxon>
        <taxon>Mortierellomycetes</taxon>
        <taxon>Mortierellales</taxon>
        <taxon>Mortierellaceae</taxon>
        <taxon>Entomortierella</taxon>
    </lineage>
</organism>
<dbReference type="Proteomes" id="UP000703661">
    <property type="component" value="Unassembled WGS sequence"/>
</dbReference>
<dbReference type="OrthoDB" id="338231at2759"/>
<evidence type="ECO:0000313" key="2">
    <source>
        <dbReference type="Proteomes" id="UP000703661"/>
    </source>
</evidence>
<proteinExistence type="predicted"/>
<evidence type="ECO:0000313" key="1">
    <source>
        <dbReference type="EMBL" id="KAG0022010.1"/>
    </source>
</evidence>
<keyword evidence="2" id="KW-1185">Reference proteome</keyword>
<dbReference type="InterPro" id="IPR038749">
    <property type="entry name" value="Sld5_GINS_A"/>
</dbReference>
<dbReference type="Gene3D" id="1.20.58.1030">
    <property type="match status" value="1"/>
</dbReference>
<accession>A0A9P6T3A5</accession>
<comment type="caution">
    <text evidence="1">The sequence shown here is derived from an EMBL/GenBank/DDBJ whole genome shotgun (WGS) entry which is preliminary data.</text>
</comment>
<reference evidence="1" key="1">
    <citation type="journal article" date="2020" name="Fungal Divers.">
        <title>Resolving the Mortierellaceae phylogeny through synthesis of multi-gene phylogenetics and phylogenomics.</title>
        <authorList>
            <person name="Vandepol N."/>
            <person name="Liber J."/>
            <person name="Desiro A."/>
            <person name="Na H."/>
            <person name="Kennedy M."/>
            <person name="Barry K."/>
            <person name="Grigoriev I.V."/>
            <person name="Miller A.N."/>
            <person name="O'Donnell K."/>
            <person name="Stajich J.E."/>
            <person name="Bonito G."/>
        </authorList>
    </citation>
    <scope>NUCLEOTIDE SEQUENCE</scope>
    <source>
        <strain evidence="1">NRRL 2769</strain>
    </source>
</reference>
<name>A0A9P6T3A5_9FUNG</name>
<dbReference type="InterPro" id="IPR036224">
    <property type="entry name" value="GINS_bundle-like_dom_sf"/>
</dbReference>
<gene>
    <name evidence="1" type="primary">SLD5</name>
    <name evidence="1" type="ORF">BGZ80_001239</name>
</gene>
<dbReference type="EMBL" id="JAAAID010000128">
    <property type="protein sequence ID" value="KAG0022010.1"/>
    <property type="molecule type" value="Genomic_DNA"/>
</dbReference>
<dbReference type="GO" id="GO:0006261">
    <property type="term" value="P:DNA-templated DNA replication"/>
    <property type="evidence" value="ECO:0007669"/>
    <property type="project" value="InterPro"/>
</dbReference>
<protein>
    <submittedName>
        <fullName evidence="1">GINS complex subunit</fullName>
    </submittedName>
</protein>
<dbReference type="PANTHER" id="PTHR21206">
    <property type="entry name" value="SLD5 PROTEIN"/>
    <property type="match status" value="1"/>
</dbReference>
<dbReference type="CDD" id="cd11711">
    <property type="entry name" value="GINS_A_Sld5"/>
    <property type="match status" value="1"/>
</dbReference>
<dbReference type="PANTHER" id="PTHR21206:SF0">
    <property type="entry name" value="DNA REPLICATION COMPLEX GINS PROTEIN SLD5"/>
    <property type="match status" value="1"/>
</dbReference>
<dbReference type="GO" id="GO:0000727">
    <property type="term" value="P:double-strand break repair via break-induced replication"/>
    <property type="evidence" value="ECO:0007669"/>
    <property type="project" value="TreeGrafter"/>
</dbReference>
<dbReference type="InterPro" id="IPR008591">
    <property type="entry name" value="GINS_Sld5"/>
</dbReference>
<dbReference type="SUPFAM" id="SSF158573">
    <property type="entry name" value="GINS helical bundle-like"/>
    <property type="match status" value="1"/>
</dbReference>
<dbReference type="AlphaFoldDB" id="A0A9P6T3A5"/>
<sequence>MSATDDFLNSNHSYRVASYDDLNFEDEDSVNHVRHLTQAWINERAAPDILQYEQSAVDGLLSKIEEQTATIDELDSSSDTLVIISILYQTELERVKFVLRSYLRTRISKV</sequence>